<protein>
    <submittedName>
        <fullName evidence="3">Uncharacterized protein</fullName>
    </submittedName>
</protein>
<feature type="region of interest" description="Disordered" evidence="1">
    <location>
        <begin position="485"/>
        <end position="505"/>
    </location>
</feature>
<gene>
    <name evidence="3" type="ORF">CEUSTIGMA_g13012.t1</name>
</gene>
<comment type="caution">
    <text evidence="3">The sequence shown here is derived from an EMBL/GenBank/DDBJ whole genome shotgun (WGS) entry which is preliminary data.</text>
</comment>
<feature type="compositionally biased region" description="Polar residues" evidence="1">
    <location>
        <begin position="547"/>
        <end position="566"/>
    </location>
</feature>
<name>A0A250XR97_9CHLO</name>
<keyword evidence="4" id="KW-1185">Reference proteome</keyword>
<dbReference type="Proteomes" id="UP000232323">
    <property type="component" value="Unassembled WGS sequence"/>
</dbReference>
<feature type="region of interest" description="Disordered" evidence="1">
    <location>
        <begin position="526"/>
        <end position="581"/>
    </location>
</feature>
<feature type="compositionally biased region" description="Basic and acidic residues" evidence="1">
    <location>
        <begin position="571"/>
        <end position="581"/>
    </location>
</feature>
<evidence type="ECO:0000313" key="3">
    <source>
        <dbReference type="EMBL" id="GAX85597.1"/>
    </source>
</evidence>
<accession>A0A250XR97</accession>
<dbReference type="EMBL" id="BEGY01000179">
    <property type="protein sequence ID" value="GAX85597.1"/>
    <property type="molecule type" value="Genomic_DNA"/>
</dbReference>
<dbReference type="AlphaFoldDB" id="A0A250XR97"/>
<proteinExistence type="predicted"/>
<keyword evidence="2" id="KW-1133">Transmembrane helix</keyword>
<feature type="transmembrane region" description="Helical" evidence="2">
    <location>
        <begin position="308"/>
        <end position="329"/>
    </location>
</feature>
<evidence type="ECO:0000313" key="4">
    <source>
        <dbReference type="Proteomes" id="UP000232323"/>
    </source>
</evidence>
<evidence type="ECO:0000256" key="1">
    <source>
        <dbReference type="SAM" id="MobiDB-lite"/>
    </source>
</evidence>
<keyword evidence="2" id="KW-0812">Transmembrane</keyword>
<evidence type="ECO:0000256" key="2">
    <source>
        <dbReference type="SAM" id="Phobius"/>
    </source>
</evidence>
<organism evidence="3 4">
    <name type="scientific">Chlamydomonas eustigma</name>
    <dbReference type="NCBI Taxonomy" id="1157962"/>
    <lineage>
        <taxon>Eukaryota</taxon>
        <taxon>Viridiplantae</taxon>
        <taxon>Chlorophyta</taxon>
        <taxon>core chlorophytes</taxon>
        <taxon>Chlorophyceae</taxon>
        <taxon>CS clade</taxon>
        <taxon>Chlamydomonadales</taxon>
        <taxon>Chlamydomonadaceae</taxon>
        <taxon>Chlamydomonas</taxon>
    </lineage>
</organism>
<keyword evidence="2" id="KW-0472">Membrane</keyword>
<reference evidence="3 4" key="1">
    <citation type="submission" date="2017-08" db="EMBL/GenBank/DDBJ databases">
        <title>Acidophilic green algal genome provides insights into adaptation to an acidic environment.</title>
        <authorList>
            <person name="Hirooka S."/>
            <person name="Hirose Y."/>
            <person name="Kanesaki Y."/>
            <person name="Higuchi S."/>
            <person name="Fujiwara T."/>
            <person name="Onuma R."/>
            <person name="Era A."/>
            <person name="Ohbayashi R."/>
            <person name="Uzuka A."/>
            <person name="Nozaki H."/>
            <person name="Yoshikawa H."/>
            <person name="Miyagishima S.Y."/>
        </authorList>
    </citation>
    <scope>NUCLEOTIDE SEQUENCE [LARGE SCALE GENOMIC DNA]</scope>
    <source>
        <strain evidence="3 4">NIES-2499</strain>
    </source>
</reference>
<sequence>MTGSYLTSSVLSAFQNKARYKEDFVLTENKAAKALGLQADELSHNGSCGSVAPSLRFYILVSLPTEFPGHNVQLPDLPDLWLARQQVASVSYNASTHRDKREEQQGGVNQWALVDPSGELTFSQEVADPAPARLSFNTSSTLSSEVEINPDIQESSYTHSNLHRNDSSLSQMHVNDDHAEPGLRKEEDATVQVRPVSYQLSVKKKGSCSNLINNTKHYIYKDKVEDLEPQLLSASCRDEQGGSQRTSYEHRAYGTGSEWDQQGGSQRAIHEHRAYGTGSEWDLKAYSHTCQKPPTLTTTAQTFFGTEALYRVIAFGMLFGLAAVLAMVARMRRMYTTGGCAPAVSASDPVTSPISTMLPTIDQLCPAMSITDSSKAPVHDLARSSHQQQRQLSSKVFLNEIITPLVAVALSDDHLVASSAVEQDSLPCRPLNQNMPITDYEAFWNSCPRRVLSAAFSMVASSSNKGSKQDLGLCTSQGQSVNTLRSIRPDEQPSNSMVHSDCQPDKELTCHGGDAFSYHSESIEKTATSSSGAWTRDEQGRLVRLGAQNQSQSDLTLSPSPHSQYMKSPYARKEPDVPSKS</sequence>